<evidence type="ECO:0000313" key="2">
    <source>
        <dbReference type="EMBL" id="KAJ8889424.1"/>
    </source>
</evidence>
<dbReference type="EMBL" id="JARBHB010000003">
    <property type="protein sequence ID" value="KAJ8889424.1"/>
    <property type="molecule type" value="Genomic_DNA"/>
</dbReference>
<protein>
    <submittedName>
        <fullName evidence="2">Uncharacterized protein</fullName>
    </submittedName>
</protein>
<name>A0ABQ9HYH1_9NEOP</name>
<reference evidence="2 3" key="1">
    <citation type="submission" date="2023-02" db="EMBL/GenBank/DDBJ databases">
        <title>LHISI_Scaffold_Assembly.</title>
        <authorList>
            <person name="Stuart O.P."/>
            <person name="Cleave R."/>
            <person name="Magrath M.J.L."/>
            <person name="Mikheyev A.S."/>
        </authorList>
    </citation>
    <scope>NUCLEOTIDE SEQUENCE [LARGE SCALE GENOMIC DNA]</scope>
    <source>
        <strain evidence="2">Daus_M_001</strain>
        <tissue evidence="2">Leg muscle</tissue>
    </source>
</reference>
<sequence length="275" mass="31047">MDRSLEHHRNFSTPDQSINIKTDLCYSTATTPTRFKEYDKYGINSANWYTSLVLTSNPEHLLLMFDALVLASNPEHLLLMLDALSVKQGEYGAVPECQEGETEEVGERWENLPTSCIFWHDYRVRKSRGDPTGNRTEFTLDRGERSSHCATTAPKCNRIILKWQHPRKKVSLVLCVGLSEAPGSQWVRPYVNPALILGLLHASAFQNIKKRLRSSTRRRTLFSNDGSPTTPLTPEARSRRLLGRTPTKLYGPFSIESPPYSSKGDLPKHAVTSCS</sequence>
<organism evidence="2 3">
    <name type="scientific">Dryococelus australis</name>
    <dbReference type="NCBI Taxonomy" id="614101"/>
    <lineage>
        <taxon>Eukaryota</taxon>
        <taxon>Metazoa</taxon>
        <taxon>Ecdysozoa</taxon>
        <taxon>Arthropoda</taxon>
        <taxon>Hexapoda</taxon>
        <taxon>Insecta</taxon>
        <taxon>Pterygota</taxon>
        <taxon>Neoptera</taxon>
        <taxon>Polyneoptera</taxon>
        <taxon>Phasmatodea</taxon>
        <taxon>Verophasmatodea</taxon>
        <taxon>Anareolatae</taxon>
        <taxon>Phasmatidae</taxon>
        <taxon>Eurycanthinae</taxon>
        <taxon>Dryococelus</taxon>
    </lineage>
</organism>
<feature type="region of interest" description="Disordered" evidence="1">
    <location>
        <begin position="216"/>
        <end position="275"/>
    </location>
</feature>
<proteinExistence type="predicted"/>
<evidence type="ECO:0000256" key="1">
    <source>
        <dbReference type="SAM" id="MobiDB-lite"/>
    </source>
</evidence>
<dbReference type="Proteomes" id="UP001159363">
    <property type="component" value="Chromosome 3"/>
</dbReference>
<accession>A0ABQ9HYH1</accession>
<feature type="non-terminal residue" evidence="2">
    <location>
        <position position="275"/>
    </location>
</feature>
<evidence type="ECO:0000313" key="3">
    <source>
        <dbReference type="Proteomes" id="UP001159363"/>
    </source>
</evidence>
<keyword evidence="3" id="KW-1185">Reference proteome</keyword>
<feature type="compositionally biased region" description="Polar residues" evidence="1">
    <location>
        <begin position="222"/>
        <end position="232"/>
    </location>
</feature>
<comment type="caution">
    <text evidence="2">The sequence shown here is derived from an EMBL/GenBank/DDBJ whole genome shotgun (WGS) entry which is preliminary data.</text>
</comment>
<gene>
    <name evidence="2" type="ORF">PR048_008923</name>
</gene>